<sequence>MLHLLAPFFFSFFFHSISLSLSVPLALSIYLYYSSSLFLSASSLCFATLSLWRYLLALVTLNLSCSLCLLPSLCCIDLSGSPFRFSNASCSRLSLLRPCEPLSGYNCSQCPWECEVHNIPTWLLSA</sequence>
<dbReference type="AlphaFoldDB" id="A0A9Q0JVU0"/>
<name>A0A9Q0JVU0_9MAGN</name>
<reference evidence="1" key="1">
    <citation type="journal article" date="2023" name="Plant J.">
        <title>The genome of the king protea, Protea cynaroides.</title>
        <authorList>
            <person name="Chang J."/>
            <person name="Duong T.A."/>
            <person name="Schoeman C."/>
            <person name="Ma X."/>
            <person name="Roodt D."/>
            <person name="Barker N."/>
            <person name="Li Z."/>
            <person name="Van de Peer Y."/>
            <person name="Mizrachi E."/>
        </authorList>
    </citation>
    <scope>NUCLEOTIDE SEQUENCE</scope>
    <source>
        <tissue evidence="1">Young leaves</tissue>
    </source>
</reference>
<dbReference type="EMBL" id="JAMYWD010000012">
    <property type="protein sequence ID" value="KAJ4953641.1"/>
    <property type="molecule type" value="Genomic_DNA"/>
</dbReference>
<evidence type="ECO:0000313" key="1">
    <source>
        <dbReference type="EMBL" id="KAJ4953641.1"/>
    </source>
</evidence>
<proteinExistence type="predicted"/>
<evidence type="ECO:0000313" key="2">
    <source>
        <dbReference type="Proteomes" id="UP001141806"/>
    </source>
</evidence>
<dbReference type="Proteomes" id="UP001141806">
    <property type="component" value="Unassembled WGS sequence"/>
</dbReference>
<comment type="caution">
    <text evidence="1">The sequence shown here is derived from an EMBL/GenBank/DDBJ whole genome shotgun (WGS) entry which is preliminary data.</text>
</comment>
<organism evidence="1 2">
    <name type="scientific">Protea cynaroides</name>
    <dbReference type="NCBI Taxonomy" id="273540"/>
    <lineage>
        <taxon>Eukaryota</taxon>
        <taxon>Viridiplantae</taxon>
        <taxon>Streptophyta</taxon>
        <taxon>Embryophyta</taxon>
        <taxon>Tracheophyta</taxon>
        <taxon>Spermatophyta</taxon>
        <taxon>Magnoliopsida</taxon>
        <taxon>Proteales</taxon>
        <taxon>Proteaceae</taxon>
        <taxon>Protea</taxon>
    </lineage>
</organism>
<accession>A0A9Q0JVU0</accession>
<keyword evidence="2" id="KW-1185">Reference proteome</keyword>
<protein>
    <submittedName>
        <fullName evidence="1">Uncharacterized protein</fullName>
    </submittedName>
</protein>
<gene>
    <name evidence="1" type="ORF">NE237_030473</name>
</gene>